<keyword evidence="4" id="KW-1133">Transmembrane helix</keyword>
<dbReference type="OrthoDB" id="695752at2759"/>
<evidence type="ECO:0000313" key="6">
    <source>
        <dbReference type="EMBL" id="CAD6211418.1"/>
    </source>
</evidence>
<evidence type="ECO:0000256" key="2">
    <source>
        <dbReference type="ARBA" id="ARBA00022670"/>
    </source>
</evidence>
<dbReference type="GO" id="GO:0006508">
    <property type="term" value="P:proteolysis"/>
    <property type="evidence" value="ECO:0007669"/>
    <property type="project" value="UniProtKB-KW"/>
</dbReference>
<name>A0A811MS28_9POAL</name>
<dbReference type="InterPro" id="IPR038765">
    <property type="entry name" value="Papain-like_cys_pep_sf"/>
</dbReference>
<comment type="similarity">
    <text evidence="1">Belongs to the peptidase C48 family.</text>
</comment>
<organism evidence="6 7">
    <name type="scientific">Miscanthus lutarioriparius</name>
    <dbReference type="NCBI Taxonomy" id="422564"/>
    <lineage>
        <taxon>Eukaryota</taxon>
        <taxon>Viridiplantae</taxon>
        <taxon>Streptophyta</taxon>
        <taxon>Embryophyta</taxon>
        <taxon>Tracheophyta</taxon>
        <taxon>Spermatophyta</taxon>
        <taxon>Magnoliopsida</taxon>
        <taxon>Liliopsida</taxon>
        <taxon>Poales</taxon>
        <taxon>Poaceae</taxon>
        <taxon>PACMAD clade</taxon>
        <taxon>Panicoideae</taxon>
        <taxon>Andropogonodae</taxon>
        <taxon>Andropogoneae</taxon>
        <taxon>Saccharinae</taxon>
        <taxon>Miscanthus</taxon>
    </lineage>
</organism>
<protein>
    <recommendedName>
        <fullName evidence="5">Ubiquitin-like protease family profile domain-containing protein</fullName>
    </recommendedName>
</protein>
<dbReference type="Pfam" id="PF02902">
    <property type="entry name" value="Peptidase_C48"/>
    <property type="match status" value="1"/>
</dbReference>
<proteinExistence type="inferred from homology"/>
<comment type="caution">
    <text evidence="6">The sequence shown here is derived from an EMBL/GenBank/DDBJ whole genome shotgun (WGS) entry which is preliminary data.</text>
</comment>
<keyword evidence="4" id="KW-0472">Membrane</keyword>
<dbReference type="Gene3D" id="3.40.395.10">
    <property type="entry name" value="Adenoviral Proteinase, Chain A"/>
    <property type="match status" value="1"/>
</dbReference>
<dbReference type="InterPro" id="IPR003653">
    <property type="entry name" value="Peptidase_C48_C"/>
</dbReference>
<keyword evidence="3" id="KW-0378">Hydrolase</keyword>
<dbReference type="Proteomes" id="UP000604825">
    <property type="component" value="Unassembled WGS sequence"/>
</dbReference>
<evidence type="ECO:0000256" key="4">
    <source>
        <dbReference type="SAM" id="Phobius"/>
    </source>
</evidence>
<evidence type="ECO:0000313" key="7">
    <source>
        <dbReference type="Proteomes" id="UP000604825"/>
    </source>
</evidence>
<dbReference type="GO" id="GO:0008234">
    <property type="term" value="F:cysteine-type peptidase activity"/>
    <property type="evidence" value="ECO:0007669"/>
    <property type="project" value="InterPro"/>
</dbReference>
<reference evidence="6" key="1">
    <citation type="submission" date="2020-10" db="EMBL/GenBank/DDBJ databases">
        <authorList>
            <person name="Han B."/>
            <person name="Lu T."/>
            <person name="Zhao Q."/>
            <person name="Huang X."/>
            <person name="Zhao Y."/>
        </authorList>
    </citation>
    <scope>NUCLEOTIDE SEQUENCE</scope>
</reference>
<keyword evidence="2" id="KW-0645">Protease</keyword>
<feature type="transmembrane region" description="Helical" evidence="4">
    <location>
        <begin position="210"/>
        <end position="228"/>
    </location>
</feature>
<keyword evidence="7" id="KW-1185">Reference proteome</keyword>
<gene>
    <name evidence="6" type="ORF">NCGR_LOCUS7389</name>
</gene>
<sequence>MVMAQPQTTQLLLHGVIEARILEADLLSVTTDGKLQPSKKTLTKKVLSWICCKGQQEQELENAIGLGKDGKLYATVDIDKALVGRTRMFYRGTDDSLWIEFKALSQFYKKLPLDIHIMSLWTIDDHHVLLDISVERITVNVYDSRGSQLEDIHPFIEALNKAYEKSKSKSKKPRELGRSRFQVVSISLIPMQPAGNDLCGFYVMHYMRSLINALISFYILIKICILFIPH</sequence>
<accession>A0A811MS28</accession>
<evidence type="ECO:0000256" key="3">
    <source>
        <dbReference type="ARBA" id="ARBA00022801"/>
    </source>
</evidence>
<evidence type="ECO:0000259" key="5">
    <source>
        <dbReference type="Pfam" id="PF02902"/>
    </source>
</evidence>
<keyword evidence="4" id="KW-0812">Transmembrane</keyword>
<dbReference type="AlphaFoldDB" id="A0A811MS28"/>
<feature type="domain" description="Ubiquitin-like protease family profile" evidence="5">
    <location>
        <begin position="123"/>
        <end position="211"/>
    </location>
</feature>
<evidence type="ECO:0000256" key="1">
    <source>
        <dbReference type="ARBA" id="ARBA00005234"/>
    </source>
</evidence>
<dbReference type="EMBL" id="CAJGYO010000002">
    <property type="protein sequence ID" value="CAD6211418.1"/>
    <property type="molecule type" value="Genomic_DNA"/>
</dbReference>
<dbReference type="SUPFAM" id="SSF54001">
    <property type="entry name" value="Cysteine proteinases"/>
    <property type="match status" value="1"/>
</dbReference>